<dbReference type="GO" id="GO:0055085">
    <property type="term" value="P:transmembrane transport"/>
    <property type="evidence" value="ECO:0007669"/>
    <property type="project" value="InterPro"/>
</dbReference>
<evidence type="ECO:0000256" key="1">
    <source>
        <dbReference type="ARBA" id="ARBA00004167"/>
    </source>
</evidence>
<feature type="domain" description="TonB C-terminal" evidence="7">
    <location>
        <begin position="248"/>
        <end position="285"/>
    </location>
</feature>
<dbReference type="Proteomes" id="UP000006056">
    <property type="component" value="Chromosome"/>
</dbReference>
<organism evidence="8 9">
    <name type="scientific">Terriglobus roseus (strain DSM 18391 / NRRL B-41598 / KBS 63)</name>
    <dbReference type="NCBI Taxonomy" id="926566"/>
    <lineage>
        <taxon>Bacteria</taxon>
        <taxon>Pseudomonadati</taxon>
        <taxon>Acidobacteriota</taxon>
        <taxon>Terriglobia</taxon>
        <taxon>Terriglobales</taxon>
        <taxon>Acidobacteriaceae</taxon>
        <taxon>Terriglobus</taxon>
    </lineage>
</organism>
<keyword evidence="6" id="KW-0732">Signal</keyword>
<dbReference type="NCBIfam" id="TIGR01352">
    <property type="entry name" value="tonB_Cterm"/>
    <property type="match status" value="1"/>
</dbReference>
<dbReference type="STRING" id="926566.Terro_1037"/>
<evidence type="ECO:0000256" key="5">
    <source>
        <dbReference type="SAM" id="MobiDB-lite"/>
    </source>
</evidence>
<dbReference type="AlphaFoldDB" id="I3ZDP0"/>
<evidence type="ECO:0000256" key="4">
    <source>
        <dbReference type="ARBA" id="ARBA00023136"/>
    </source>
</evidence>
<dbReference type="KEGG" id="trs:Terro_1037"/>
<evidence type="ECO:0000256" key="2">
    <source>
        <dbReference type="ARBA" id="ARBA00022692"/>
    </source>
</evidence>
<protein>
    <submittedName>
        <fullName evidence="8">TonB family protein</fullName>
    </submittedName>
</protein>
<name>I3ZDP0_TERRK</name>
<comment type="subcellular location">
    <subcellularLocation>
        <location evidence="1">Membrane</location>
        <topology evidence="1">Single-pass membrane protein</topology>
    </subcellularLocation>
</comment>
<feature type="signal peptide" evidence="6">
    <location>
        <begin position="1"/>
        <end position="24"/>
    </location>
</feature>
<dbReference type="SUPFAM" id="SSF74653">
    <property type="entry name" value="TolA/TonB C-terminal domain"/>
    <property type="match status" value="1"/>
</dbReference>
<keyword evidence="3" id="KW-1133">Transmembrane helix</keyword>
<evidence type="ECO:0000256" key="6">
    <source>
        <dbReference type="SAM" id="SignalP"/>
    </source>
</evidence>
<gene>
    <name evidence="8" type="ordered locus">Terro_1037</name>
</gene>
<keyword evidence="9" id="KW-1185">Reference proteome</keyword>
<dbReference type="GO" id="GO:0016020">
    <property type="term" value="C:membrane"/>
    <property type="evidence" value="ECO:0007669"/>
    <property type="project" value="UniProtKB-SubCell"/>
</dbReference>
<feature type="region of interest" description="Disordered" evidence="5">
    <location>
        <begin position="177"/>
        <end position="201"/>
    </location>
</feature>
<dbReference type="eggNOG" id="COG0810">
    <property type="taxonomic scope" value="Bacteria"/>
</dbReference>
<dbReference type="InterPro" id="IPR006260">
    <property type="entry name" value="TonB/TolA_C"/>
</dbReference>
<dbReference type="Gene3D" id="3.30.1150.10">
    <property type="match status" value="1"/>
</dbReference>
<dbReference type="HOGENOM" id="CLU_972981_0_0_0"/>
<dbReference type="InterPro" id="IPR037682">
    <property type="entry name" value="TonB_C"/>
</dbReference>
<evidence type="ECO:0000256" key="3">
    <source>
        <dbReference type="ARBA" id="ARBA00022989"/>
    </source>
</evidence>
<evidence type="ECO:0000313" key="8">
    <source>
        <dbReference type="EMBL" id="AFL87358.1"/>
    </source>
</evidence>
<dbReference type="EMBL" id="CP003379">
    <property type="protein sequence ID" value="AFL87358.1"/>
    <property type="molecule type" value="Genomic_DNA"/>
</dbReference>
<sequence>MTYPTVVLLLTSLALTGSHRSAVAQSLSETDLKTIQSSLADKTLVLKSYAVDSVVAYESVEGHMKPALVHKKGLGVFTLRDVRQKNGYLEIDGSQKLYVRTEGTQTLSPTHGDSPVALAIYMASVPDMAKLVSTLKEELFYDSLQEAFAAVPVDQQPCIPLVYSPAKRAILPAPQCRTPTAASAPAPPHLTKNGGDTEIPPRVRDEAGQGQWMVTVAFTVNERGVPEAVHVAKPAFLIPNFKLSELAAKDLDESAVTAVKKYRFRPAMQDGKPVSFPLYVEVDFQIIDR</sequence>
<proteinExistence type="predicted"/>
<reference evidence="8 9" key="1">
    <citation type="submission" date="2012-06" db="EMBL/GenBank/DDBJ databases">
        <title>Complete genome of Terriglobus roseus DSM 18391.</title>
        <authorList>
            <consortium name="US DOE Joint Genome Institute (JGI-PGF)"/>
            <person name="Lucas S."/>
            <person name="Copeland A."/>
            <person name="Lapidus A."/>
            <person name="Glavina del Rio T."/>
            <person name="Dalin E."/>
            <person name="Tice H."/>
            <person name="Bruce D."/>
            <person name="Goodwin L."/>
            <person name="Pitluck S."/>
            <person name="Peters L."/>
            <person name="Mikhailova N."/>
            <person name="Munk A.C.C."/>
            <person name="Kyrpides N."/>
            <person name="Mavromatis K."/>
            <person name="Ivanova N."/>
            <person name="Brettin T."/>
            <person name="Detter J.C."/>
            <person name="Han C."/>
            <person name="Larimer F."/>
            <person name="Land M."/>
            <person name="Hauser L."/>
            <person name="Markowitz V."/>
            <person name="Cheng J.-F."/>
            <person name="Hugenholtz P."/>
            <person name="Woyke T."/>
            <person name="Wu D."/>
            <person name="Brambilla E."/>
            <person name="Klenk H.-P."/>
            <person name="Eisen J.A."/>
        </authorList>
    </citation>
    <scope>NUCLEOTIDE SEQUENCE [LARGE SCALE GENOMIC DNA]</scope>
    <source>
        <strain evidence="9">DSM 18391 / NRRL B-41598 / KBS 63</strain>
    </source>
</reference>
<feature type="chain" id="PRO_5003684690" evidence="6">
    <location>
        <begin position="25"/>
        <end position="289"/>
    </location>
</feature>
<dbReference type="Pfam" id="PF03544">
    <property type="entry name" value="TonB_C"/>
    <property type="match status" value="1"/>
</dbReference>
<keyword evidence="2" id="KW-0812">Transmembrane</keyword>
<evidence type="ECO:0000313" key="9">
    <source>
        <dbReference type="Proteomes" id="UP000006056"/>
    </source>
</evidence>
<evidence type="ECO:0000259" key="7">
    <source>
        <dbReference type="Pfam" id="PF03544"/>
    </source>
</evidence>
<accession>I3ZDP0</accession>
<keyword evidence="4" id="KW-0472">Membrane</keyword>